<dbReference type="SMART" id="SM00332">
    <property type="entry name" value="PP2Cc"/>
    <property type="match status" value="1"/>
</dbReference>
<dbReference type="CDD" id="cd00143">
    <property type="entry name" value="PP2Cc"/>
    <property type="match status" value="1"/>
</dbReference>
<dbReference type="EC" id="3.1.3.16" evidence="3"/>
<comment type="caution">
    <text evidence="12">The sequence shown here is derived from an EMBL/GenBank/DDBJ whole genome shotgun (WGS) entry which is preliminary data.</text>
</comment>
<dbReference type="PANTHER" id="PTHR13832">
    <property type="entry name" value="PROTEIN PHOSPHATASE 2C"/>
    <property type="match status" value="1"/>
</dbReference>
<evidence type="ECO:0000256" key="5">
    <source>
        <dbReference type="ARBA" id="ARBA00022801"/>
    </source>
</evidence>
<accession>A0A8K1FBV0</accession>
<dbReference type="EMBL" id="SPLM01000145">
    <property type="protein sequence ID" value="TMW56491.1"/>
    <property type="molecule type" value="Genomic_DNA"/>
</dbReference>
<dbReference type="InterPro" id="IPR036457">
    <property type="entry name" value="PPM-type-like_dom_sf"/>
</dbReference>
<dbReference type="InterPro" id="IPR015655">
    <property type="entry name" value="PP2C"/>
</dbReference>
<comment type="similarity">
    <text evidence="2">Belongs to the PP2C family.</text>
</comment>
<keyword evidence="5" id="KW-0378">Hydrolase</keyword>
<evidence type="ECO:0000256" key="10">
    <source>
        <dbReference type="ARBA" id="ARBA00048336"/>
    </source>
</evidence>
<dbReference type="PROSITE" id="PS51746">
    <property type="entry name" value="PPM_2"/>
    <property type="match status" value="1"/>
</dbReference>
<keyword evidence="7" id="KW-0904">Protein phosphatase</keyword>
<comment type="cofactor">
    <cofactor evidence="1">
        <name>Mn(2+)</name>
        <dbReference type="ChEBI" id="CHEBI:29035"/>
    </cofactor>
</comment>
<dbReference type="OrthoDB" id="10264738at2759"/>
<keyword evidence="4" id="KW-0479">Metal-binding</keyword>
<evidence type="ECO:0000259" key="11">
    <source>
        <dbReference type="PROSITE" id="PS51746"/>
    </source>
</evidence>
<comment type="catalytic activity">
    <reaction evidence="9">
        <text>O-phospho-L-seryl-[protein] + H2O = L-seryl-[protein] + phosphate</text>
        <dbReference type="Rhea" id="RHEA:20629"/>
        <dbReference type="Rhea" id="RHEA-COMP:9863"/>
        <dbReference type="Rhea" id="RHEA-COMP:11604"/>
        <dbReference type="ChEBI" id="CHEBI:15377"/>
        <dbReference type="ChEBI" id="CHEBI:29999"/>
        <dbReference type="ChEBI" id="CHEBI:43474"/>
        <dbReference type="ChEBI" id="CHEBI:83421"/>
        <dbReference type="EC" id="3.1.3.16"/>
    </reaction>
</comment>
<evidence type="ECO:0000313" key="13">
    <source>
        <dbReference type="Proteomes" id="UP000794436"/>
    </source>
</evidence>
<gene>
    <name evidence="12" type="ORF">Poli38472_006501</name>
</gene>
<sequence>MGCIHSRDAIEAALRSSQENPEALRASLNQMLKVPSAKPSAGSSHRDVFSIFADHGLMLEQEEVAAASYVLSPCSASGSVFSTATTASDTERSHMTHGPLDQYVASLDVTYGSYSDKGMRKANEDRKVCVSEVVRGEPVAYFGVYDGHNGANVADHLTQNLHISVFDRLKESNDMRSAIENAFSETDDYIFKKQMDSGSTALSMMVRGRDLIIASVGDSQAVLSTGGKARPMSVLHTPDHPFEKERILSAKGVVVNGRIFGLLGVSRSFGDNDFKTSRGDFKARFEGDLVIATPDIVEHTISDNDDFMVLACDGLYEVMQPQQVVDFVRAKLALHGGVQHACEELVSYAISIGSTDNVSAVVVCFNQVVKEEPVKSTAC</sequence>
<evidence type="ECO:0000256" key="2">
    <source>
        <dbReference type="ARBA" id="ARBA00006702"/>
    </source>
</evidence>
<evidence type="ECO:0000313" key="12">
    <source>
        <dbReference type="EMBL" id="TMW56491.1"/>
    </source>
</evidence>
<feature type="domain" description="PPM-type phosphatase" evidence="11">
    <location>
        <begin position="110"/>
        <end position="365"/>
    </location>
</feature>
<evidence type="ECO:0000256" key="6">
    <source>
        <dbReference type="ARBA" id="ARBA00022842"/>
    </source>
</evidence>
<dbReference type="Gene3D" id="3.60.40.10">
    <property type="entry name" value="PPM-type phosphatase domain"/>
    <property type="match status" value="1"/>
</dbReference>
<evidence type="ECO:0000256" key="3">
    <source>
        <dbReference type="ARBA" id="ARBA00013081"/>
    </source>
</evidence>
<organism evidence="12 13">
    <name type="scientific">Pythium oligandrum</name>
    <name type="common">Mycoparasitic fungus</name>
    <dbReference type="NCBI Taxonomy" id="41045"/>
    <lineage>
        <taxon>Eukaryota</taxon>
        <taxon>Sar</taxon>
        <taxon>Stramenopiles</taxon>
        <taxon>Oomycota</taxon>
        <taxon>Peronosporomycetes</taxon>
        <taxon>Pythiales</taxon>
        <taxon>Pythiaceae</taxon>
        <taxon>Pythium</taxon>
    </lineage>
</organism>
<dbReference type="AlphaFoldDB" id="A0A8K1FBV0"/>
<dbReference type="PANTHER" id="PTHR13832:SF803">
    <property type="entry name" value="PROTEIN PHOSPHATASE 1G"/>
    <property type="match status" value="1"/>
</dbReference>
<dbReference type="Proteomes" id="UP000794436">
    <property type="component" value="Unassembled WGS sequence"/>
</dbReference>
<evidence type="ECO:0000256" key="8">
    <source>
        <dbReference type="ARBA" id="ARBA00023211"/>
    </source>
</evidence>
<reference evidence="12" key="1">
    <citation type="submission" date="2019-03" db="EMBL/GenBank/DDBJ databases">
        <title>Long read genome sequence of the mycoparasitic Pythium oligandrum ATCC 38472 isolated from sugarbeet rhizosphere.</title>
        <authorList>
            <person name="Gaulin E."/>
        </authorList>
    </citation>
    <scope>NUCLEOTIDE SEQUENCE</scope>
    <source>
        <strain evidence="12">ATCC 38472_TT</strain>
    </source>
</reference>
<keyword evidence="8" id="KW-0464">Manganese</keyword>
<keyword evidence="6" id="KW-0460">Magnesium</keyword>
<dbReference type="InterPro" id="IPR001932">
    <property type="entry name" value="PPM-type_phosphatase-like_dom"/>
</dbReference>
<proteinExistence type="inferred from homology"/>
<evidence type="ECO:0000256" key="4">
    <source>
        <dbReference type="ARBA" id="ARBA00022723"/>
    </source>
</evidence>
<keyword evidence="13" id="KW-1185">Reference proteome</keyword>
<evidence type="ECO:0000256" key="7">
    <source>
        <dbReference type="ARBA" id="ARBA00022912"/>
    </source>
</evidence>
<evidence type="ECO:0000256" key="9">
    <source>
        <dbReference type="ARBA" id="ARBA00047761"/>
    </source>
</evidence>
<name>A0A8K1FBV0_PYTOL</name>
<dbReference type="Pfam" id="PF00481">
    <property type="entry name" value="PP2C"/>
    <property type="match status" value="1"/>
</dbReference>
<comment type="catalytic activity">
    <reaction evidence="10">
        <text>O-phospho-L-threonyl-[protein] + H2O = L-threonyl-[protein] + phosphate</text>
        <dbReference type="Rhea" id="RHEA:47004"/>
        <dbReference type="Rhea" id="RHEA-COMP:11060"/>
        <dbReference type="Rhea" id="RHEA-COMP:11605"/>
        <dbReference type="ChEBI" id="CHEBI:15377"/>
        <dbReference type="ChEBI" id="CHEBI:30013"/>
        <dbReference type="ChEBI" id="CHEBI:43474"/>
        <dbReference type="ChEBI" id="CHEBI:61977"/>
        <dbReference type="EC" id="3.1.3.16"/>
    </reaction>
</comment>
<dbReference type="GO" id="GO:0004722">
    <property type="term" value="F:protein serine/threonine phosphatase activity"/>
    <property type="evidence" value="ECO:0007669"/>
    <property type="project" value="UniProtKB-EC"/>
</dbReference>
<evidence type="ECO:0000256" key="1">
    <source>
        <dbReference type="ARBA" id="ARBA00001936"/>
    </source>
</evidence>
<dbReference type="SUPFAM" id="SSF81606">
    <property type="entry name" value="PP2C-like"/>
    <property type="match status" value="1"/>
</dbReference>
<protein>
    <recommendedName>
        <fullName evidence="3">protein-serine/threonine phosphatase</fullName>
        <ecNumber evidence="3">3.1.3.16</ecNumber>
    </recommendedName>
</protein>
<dbReference type="GO" id="GO:0046872">
    <property type="term" value="F:metal ion binding"/>
    <property type="evidence" value="ECO:0007669"/>
    <property type="project" value="UniProtKB-KW"/>
</dbReference>